<dbReference type="Proteomes" id="UP000019365">
    <property type="component" value="Unassembled WGS sequence"/>
</dbReference>
<proteinExistence type="inferred from homology"/>
<feature type="transmembrane region" description="Helical" evidence="8">
    <location>
        <begin position="345"/>
        <end position="364"/>
    </location>
</feature>
<evidence type="ECO:0000256" key="6">
    <source>
        <dbReference type="ARBA" id="ARBA00023136"/>
    </source>
</evidence>
<dbReference type="PIRSF" id="PIRSF016636">
    <property type="entry name" value="AlgI_DltB"/>
    <property type="match status" value="1"/>
</dbReference>
<keyword evidence="7" id="KW-0012">Acyltransferase</keyword>
<feature type="transmembrane region" description="Helical" evidence="8">
    <location>
        <begin position="144"/>
        <end position="164"/>
    </location>
</feature>
<evidence type="ECO:0000256" key="4">
    <source>
        <dbReference type="ARBA" id="ARBA00022692"/>
    </source>
</evidence>
<comment type="subcellular location">
    <subcellularLocation>
        <location evidence="1">Cell membrane</location>
        <topology evidence="1">Multi-pass membrane protein</topology>
    </subcellularLocation>
</comment>
<evidence type="ECO:0000256" key="1">
    <source>
        <dbReference type="ARBA" id="ARBA00004651"/>
    </source>
</evidence>
<dbReference type="InterPro" id="IPR024194">
    <property type="entry name" value="Ac/AlaTfrase_AlgI/DltB"/>
</dbReference>
<gene>
    <name evidence="9" type="ORF">RF007C_07310</name>
</gene>
<dbReference type="EMBL" id="ATAX01000025">
    <property type="protein sequence ID" value="EWM53481.1"/>
    <property type="molecule type" value="Genomic_DNA"/>
</dbReference>
<evidence type="ECO:0000256" key="5">
    <source>
        <dbReference type="ARBA" id="ARBA00022989"/>
    </source>
</evidence>
<reference evidence="9 10" key="1">
    <citation type="journal article" date="2014" name="PLoS ONE">
        <title>Rumen cellulosomics: divergent fiber-degrading strategies revealed by comparative genome-wide analysis of six ruminococcal strains.</title>
        <authorList>
            <person name="Dassa B."/>
            <person name="Borovok I."/>
            <person name="Ruimy-Israeli V."/>
            <person name="Lamed R."/>
            <person name="Flint H.J."/>
            <person name="Duncan S.H."/>
            <person name="Henrissat B."/>
            <person name="Coutinho P."/>
            <person name="Morrison M."/>
            <person name="Mosoni P."/>
            <person name="Yeoman C.J."/>
            <person name="White B.A."/>
            <person name="Bayer E.A."/>
        </authorList>
    </citation>
    <scope>NUCLEOTIDE SEQUENCE [LARGE SCALE GENOMIC DNA]</scope>
    <source>
        <strain evidence="9 10">007c</strain>
    </source>
</reference>
<protein>
    <recommendedName>
        <fullName evidence="11">Alginate O-acetyltransferase</fullName>
    </recommendedName>
</protein>
<dbReference type="PATRIC" id="fig|1341157.4.peg.1888"/>
<evidence type="ECO:0000313" key="10">
    <source>
        <dbReference type="Proteomes" id="UP000019365"/>
    </source>
</evidence>
<evidence type="ECO:0000313" key="9">
    <source>
        <dbReference type="EMBL" id="EWM53481.1"/>
    </source>
</evidence>
<dbReference type="eggNOG" id="COG1696">
    <property type="taxonomic scope" value="Bacteria"/>
</dbReference>
<feature type="transmembrane region" description="Helical" evidence="8">
    <location>
        <begin position="6"/>
        <end position="23"/>
    </location>
</feature>
<dbReference type="InterPro" id="IPR051085">
    <property type="entry name" value="MB_O-acyltransferase"/>
</dbReference>
<accession>W7UE97</accession>
<dbReference type="AlphaFoldDB" id="W7UE97"/>
<keyword evidence="7" id="KW-0808">Transferase</keyword>
<feature type="transmembrane region" description="Helical" evidence="8">
    <location>
        <begin position="396"/>
        <end position="414"/>
    </location>
</feature>
<dbReference type="InterPro" id="IPR004299">
    <property type="entry name" value="MBOAT_fam"/>
</dbReference>
<feature type="transmembrane region" description="Helical" evidence="8">
    <location>
        <begin position="30"/>
        <end position="54"/>
    </location>
</feature>
<feature type="transmembrane region" description="Helical" evidence="8">
    <location>
        <begin position="114"/>
        <end position="132"/>
    </location>
</feature>
<dbReference type="PANTHER" id="PTHR13285">
    <property type="entry name" value="ACYLTRANSFERASE"/>
    <property type="match status" value="1"/>
</dbReference>
<organism evidence="9 10">
    <name type="scientific">Ruminococcus flavefaciens 007c</name>
    <dbReference type="NCBI Taxonomy" id="1341157"/>
    <lineage>
        <taxon>Bacteria</taxon>
        <taxon>Bacillati</taxon>
        <taxon>Bacillota</taxon>
        <taxon>Clostridia</taxon>
        <taxon>Eubacteriales</taxon>
        <taxon>Oscillospiraceae</taxon>
        <taxon>Ruminococcus</taxon>
    </lineage>
</organism>
<keyword evidence="3 7" id="KW-1003">Cell membrane</keyword>
<dbReference type="GO" id="GO:0005886">
    <property type="term" value="C:plasma membrane"/>
    <property type="evidence" value="ECO:0007669"/>
    <property type="project" value="UniProtKB-SubCell"/>
</dbReference>
<sequence>MVYSSLLFIYGFLPASLLIYHLTPVKFREAVLLMLSMVFCGMTSLYFFIFISVYSLINYSFANIIEKLHKNEKLAAVPLAAGIIIDLTAAFAFRTEYFSWLHRILKAPESFYPVGIAFFTLSAVGTLIDVYKGKIRPGKHIIRFLLYIMFFPRLIMGPLLRYGVFTKILDNRRESFTATGVGMTVFIKGLAKKVIAADNLYMLFAAAHADNEGSISAATAWLGITAYVFCLYFTLSGFADMGTGIAYCFGLKFPQSFNYPLLSTRIRYFASRWHSQFVQWIRRYVTKPLYSICPRKWMREIIFVFGWALFCFWYTVSLNGIICGALMGIVLIIENHLLNNKIMNFTGMVYTFLVVVVCAVFLSGSSPSASLRYLLAMIGGNGVFVDSQALYLFKSYIVLLLVSMYASTDLFRNLMMRSHRNKVKTVIVIVSPVVLMALLLICTSLISYNGSSEMLLMKL</sequence>
<feature type="transmembrane region" description="Helical" evidence="8">
    <location>
        <begin position="426"/>
        <end position="448"/>
    </location>
</feature>
<evidence type="ECO:0000256" key="3">
    <source>
        <dbReference type="ARBA" id="ARBA00022475"/>
    </source>
</evidence>
<evidence type="ECO:0000256" key="8">
    <source>
        <dbReference type="SAM" id="Phobius"/>
    </source>
</evidence>
<dbReference type="Pfam" id="PF03062">
    <property type="entry name" value="MBOAT"/>
    <property type="match status" value="1"/>
</dbReference>
<dbReference type="OrthoDB" id="9805788at2"/>
<feature type="transmembrane region" description="Helical" evidence="8">
    <location>
        <begin position="215"/>
        <end position="235"/>
    </location>
</feature>
<evidence type="ECO:0000256" key="2">
    <source>
        <dbReference type="ARBA" id="ARBA00010323"/>
    </source>
</evidence>
<keyword evidence="5 8" id="KW-1133">Transmembrane helix</keyword>
<keyword evidence="4 8" id="KW-0812">Transmembrane</keyword>
<feature type="transmembrane region" description="Helical" evidence="8">
    <location>
        <begin position="301"/>
        <end position="333"/>
    </location>
</feature>
<keyword evidence="6 7" id="KW-0472">Membrane</keyword>
<comment type="caution">
    <text evidence="9">The sequence shown here is derived from an EMBL/GenBank/DDBJ whole genome shotgun (WGS) entry which is preliminary data.</text>
</comment>
<dbReference type="RefSeq" id="WP_037299338.1">
    <property type="nucleotide sequence ID" value="NZ_ATAX01000025.1"/>
</dbReference>
<name>W7UE97_RUMFL</name>
<evidence type="ECO:0000256" key="7">
    <source>
        <dbReference type="PIRNR" id="PIRNR016636"/>
    </source>
</evidence>
<feature type="transmembrane region" description="Helical" evidence="8">
    <location>
        <begin position="74"/>
        <end position="93"/>
    </location>
</feature>
<dbReference type="PANTHER" id="PTHR13285:SF18">
    <property type="entry name" value="PROTEIN-CYSTEINE N-PALMITOYLTRANSFERASE RASP"/>
    <property type="match status" value="1"/>
</dbReference>
<feature type="transmembrane region" description="Helical" evidence="8">
    <location>
        <begin position="371"/>
        <end position="390"/>
    </location>
</feature>
<keyword evidence="10" id="KW-1185">Reference proteome</keyword>
<evidence type="ECO:0008006" key="11">
    <source>
        <dbReference type="Google" id="ProtNLM"/>
    </source>
</evidence>
<dbReference type="GO" id="GO:0016746">
    <property type="term" value="F:acyltransferase activity"/>
    <property type="evidence" value="ECO:0007669"/>
    <property type="project" value="UniProtKB-KW"/>
</dbReference>
<comment type="similarity">
    <text evidence="2 7">Belongs to the membrane-bound acyltransferase family.</text>
</comment>